<evidence type="ECO:0000313" key="1">
    <source>
        <dbReference type="EMBL" id="OGG20267.1"/>
    </source>
</evidence>
<dbReference type="SUPFAM" id="SSF143011">
    <property type="entry name" value="RelE-like"/>
    <property type="match status" value="1"/>
</dbReference>
<protein>
    <recommendedName>
        <fullName evidence="3">Cytotoxin</fullName>
    </recommendedName>
</protein>
<dbReference type="Gene3D" id="3.30.2310.20">
    <property type="entry name" value="RelE-like"/>
    <property type="match status" value="1"/>
</dbReference>
<dbReference type="AlphaFoldDB" id="A0A1F6A7E6"/>
<dbReference type="Proteomes" id="UP000177092">
    <property type="component" value="Unassembled WGS sequence"/>
</dbReference>
<gene>
    <name evidence="1" type="ORF">A3D03_03075</name>
</gene>
<proteinExistence type="predicted"/>
<sequence>MKVIIEVLLTERAEKSYTKLPLHVKKKANRQFKRLIDIPQYPSLRVKKKQGENIFEARVDYHYRFTFIVEEKTLRILSIGPHDEGLGKK</sequence>
<dbReference type="STRING" id="1798384.A3D03_03075"/>
<accession>A0A1F6A7E6</accession>
<dbReference type="InterPro" id="IPR035093">
    <property type="entry name" value="RelE/ParE_toxin_dom_sf"/>
</dbReference>
<name>A0A1F6A7E6_9BACT</name>
<comment type="caution">
    <text evidence="1">The sequence shown here is derived from an EMBL/GenBank/DDBJ whole genome shotgun (WGS) entry which is preliminary data.</text>
</comment>
<dbReference type="EMBL" id="MFJN01000051">
    <property type="protein sequence ID" value="OGG20267.1"/>
    <property type="molecule type" value="Genomic_DNA"/>
</dbReference>
<evidence type="ECO:0000313" key="2">
    <source>
        <dbReference type="Proteomes" id="UP000177092"/>
    </source>
</evidence>
<organism evidence="1 2">
    <name type="scientific">Candidatus Gottesmanbacteria bacterium RIFCSPHIGHO2_02_FULL_40_13</name>
    <dbReference type="NCBI Taxonomy" id="1798384"/>
    <lineage>
        <taxon>Bacteria</taxon>
        <taxon>Candidatus Gottesmaniibacteriota</taxon>
    </lineage>
</organism>
<evidence type="ECO:0008006" key="3">
    <source>
        <dbReference type="Google" id="ProtNLM"/>
    </source>
</evidence>
<reference evidence="1 2" key="1">
    <citation type="journal article" date="2016" name="Nat. Commun.">
        <title>Thousands of microbial genomes shed light on interconnected biogeochemical processes in an aquifer system.</title>
        <authorList>
            <person name="Anantharaman K."/>
            <person name="Brown C.T."/>
            <person name="Hug L.A."/>
            <person name="Sharon I."/>
            <person name="Castelle C.J."/>
            <person name="Probst A.J."/>
            <person name="Thomas B.C."/>
            <person name="Singh A."/>
            <person name="Wilkins M.J."/>
            <person name="Karaoz U."/>
            <person name="Brodie E.L."/>
            <person name="Williams K.H."/>
            <person name="Hubbard S.S."/>
            <person name="Banfield J.F."/>
        </authorList>
    </citation>
    <scope>NUCLEOTIDE SEQUENCE [LARGE SCALE GENOMIC DNA]</scope>
</reference>